<reference evidence="5" key="1">
    <citation type="submission" date="2016-06" db="EMBL/GenBank/DDBJ databases">
        <authorList>
            <person name="Varghese N."/>
            <person name="Submissions Spin"/>
        </authorList>
    </citation>
    <scope>NUCLEOTIDE SEQUENCE [LARGE SCALE GENOMIC DNA]</scope>
    <source>
        <strain evidence="5">DSM 45246</strain>
    </source>
</reference>
<evidence type="ECO:0000313" key="4">
    <source>
        <dbReference type="EMBL" id="SCE91348.1"/>
    </source>
</evidence>
<keyword evidence="1 2" id="KW-0732">Signal</keyword>
<dbReference type="PANTHER" id="PTHR35936:SF17">
    <property type="entry name" value="ARGININE-BINDING EXTRACELLULAR PROTEIN ARTP"/>
    <property type="match status" value="1"/>
</dbReference>
<protein>
    <submittedName>
        <fullName evidence="4">Polar amino acid transport system substrate-binding protein</fullName>
    </submittedName>
</protein>
<dbReference type="PANTHER" id="PTHR35936">
    <property type="entry name" value="MEMBRANE-BOUND LYTIC MUREIN TRANSGLYCOSYLASE F"/>
    <property type="match status" value="1"/>
</dbReference>
<sequence length="295" mass="30873">MVRKRALRIVVGLAALSLAVAGCGRSTSGQTPQAGASASVAADAKAADMVPAALKEKGVLRVATAEGYPPMEMYKEGTQDLIGVDPELAAAIAGRLGLKLEMTNASFPGLIPGLQADRWDLAMSSMSDTEERRKAVDFVDYFQAGGAIMVAKGNPAGVKDLADLCGRAVVLAKGSSNLAIGEKQNTSCAKKMTISQSEDAPTGLLQIDAGRAVATIVDYPVAKMLATQSGKYEVLEAQYEAGPWGIAIDKKDSQLRDAVQRALQELIDSGDYTKLLEKWGVQGSGVQAATVNDQK</sequence>
<gene>
    <name evidence="4" type="ORF">GA0070214_103225</name>
</gene>
<evidence type="ECO:0000259" key="3">
    <source>
        <dbReference type="SMART" id="SM00062"/>
    </source>
</evidence>
<feature type="domain" description="Solute-binding protein family 3/N-terminal" evidence="3">
    <location>
        <begin position="59"/>
        <end position="283"/>
    </location>
</feature>
<keyword evidence="5" id="KW-1185">Reference proteome</keyword>
<dbReference type="Pfam" id="PF00497">
    <property type="entry name" value="SBP_bac_3"/>
    <property type="match status" value="1"/>
</dbReference>
<dbReference type="Gene3D" id="3.40.190.10">
    <property type="entry name" value="Periplasmic binding protein-like II"/>
    <property type="match status" value="2"/>
</dbReference>
<dbReference type="AlphaFoldDB" id="A0A1C4W5B0"/>
<evidence type="ECO:0000256" key="1">
    <source>
        <dbReference type="ARBA" id="ARBA00022729"/>
    </source>
</evidence>
<evidence type="ECO:0000313" key="5">
    <source>
        <dbReference type="Proteomes" id="UP000199629"/>
    </source>
</evidence>
<dbReference type="SMART" id="SM00062">
    <property type="entry name" value="PBPb"/>
    <property type="match status" value="1"/>
</dbReference>
<dbReference type="SUPFAM" id="SSF53850">
    <property type="entry name" value="Periplasmic binding protein-like II"/>
    <property type="match status" value="1"/>
</dbReference>
<evidence type="ECO:0000256" key="2">
    <source>
        <dbReference type="SAM" id="SignalP"/>
    </source>
</evidence>
<dbReference type="InterPro" id="IPR001638">
    <property type="entry name" value="Solute-binding_3/MltF_N"/>
</dbReference>
<proteinExistence type="predicted"/>
<dbReference type="Proteomes" id="UP000199629">
    <property type="component" value="Unassembled WGS sequence"/>
</dbReference>
<accession>A0A1C4W5B0</accession>
<organism evidence="4 5">
    <name type="scientific">Micromonospora chaiyaphumensis</name>
    <dbReference type="NCBI Taxonomy" id="307119"/>
    <lineage>
        <taxon>Bacteria</taxon>
        <taxon>Bacillati</taxon>
        <taxon>Actinomycetota</taxon>
        <taxon>Actinomycetes</taxon>
        <taxon>Micromonosporales</taxon>
        <taxon>Micromonosporaceae</taxon>
        <taxon>Micromonospora</taxon>
    </lineage>
</organism>
<name>A0A1C4W5B0_9ACTN</name>
<dbReference type="EMBL" id="FMCS01000003">
    <property type="protein sequence ID" value="SCE91348.1"/>
    <property type="molecule type" value="Genomic_DNA"/>
</dbReference>
<feature type="signal peptide" evidence="2">
    <location>
        <begin position="1"/>
        <end position="21"/>
    </location>
</feature>
<dbReference type="PROSITE" id="PS51257">
    <property type="entry name" value="PROKAR_LIPOPROTEIN"/>
    <property type="match status" value="1"/>
</dbReference>
<dbReference type="RefSeq" id="WP_208602709.1">
    <property type="nucleotide sequence ID" value="NZ_FMCS01000003.1"/>
</dbReference>
<dbReference type="CDD" id="cd01004">
    <property type="entry name" value="PBP2_MidA_like"/>
    <property type="match status" value="1"/>
</dbReference>
<feature type="chain" id="PRO_5039419908" evidence="2">
    <location>
        <begin position="22"/>
        <end position="295"/>
    </location>
</feature>